<organism evidence="4 5">
    <name type="scientific">Erythrobacter crassostreae</name>
    <dbReference type="NCBI Taxonomy" id="2828328"/>
    <lineage>
        <taxon>Bacteria</taxon>
        <taxon>Pseudomonadati</taxon>
        <taxon>Pseudomonadota</taxon>
        <taxon>Alphaproteobacteria</taxon>
        <taxon>Sphingomonadales</taxon>
        <taxon>Erythrobacteraceae</taxon>
        <taxon>Erythrobacter/Porphyrobacter group</taxon>
        <taxon>Erythrobacter</taxon>
    </lineage>
</organism>
<dbReference type="Proteomes" id="UP001138681">
    <property type="component" value="Unassembled WGS sequence"/>
</dbReference>
<dbReference type="PANTHER" id="PTHR32089">
    <property type="entry name" value="METHYL-ACCEPTING CHEMOTAXIS PROTEIN MCPB"/>
    <property type="match status" value="1"/>
</dbReference>
<dbReference type="GO" id="GO:0016020">
    <property type="term" value="C:membrane"/>
    <property type="evidence" value="ECO:0007669"/>
    <property type="project" value="InterPro"/>
</dbReference>
<dbReference type="SMART" id="SM00283">
    <property type="entry name" value="MA"/>
    <property type="match status" value="1"/>
</dbReference>
<evidence type="ECO:0000256" key="2">
    <source>
        <dbReference type="PROSITE-ProRule" id="PRU00284"/>
    </source>
</evidence>
<evidence type="ECO:0000313" key="4">
    <source>
        <dbReference type="EMBL" id="MBV7257967.1"/>
    </source>
</evidence>
<dbReference type="EMBL" id="JAGSPC010000001">
    <property type="protein sequence ID" value="MBV7257967.1"/>
    <property type="molecule type" value="Genomic_DNA"/>
</dbReference>
<evidence type="ECO:0000259" key="3">
    <source>
        <dbReference type="PROSITE" id="PS50111"/>
    </source>
</evidence>
<evidence type="ECO:0000313" key="5">
    <source>
        <dbReference type="Proteomes" id="UP001138681"/>
    </source>
</evidence>
<keyword evidence="1 2" id="KW-0807">Transducer</keyword>
<comment type="caution">
    <text evidence="4">The sequence shown here is derived from an EMBL/GenBank/DDBJ whole genome shotgun (WGS) entry which is preliminary data.</text>
</comment>
<sequence>MNGLEATNETQEPEFGSLSDRIAEKCGEVSVGSSNVAGLLLGVIESSDLLGEKRANLIETFETLEQNQRKAADASDEARELSRQGSEKLSQSIGLIGTALTDISSLLELVGTLEKHVIGFTAALEQVRHSTSQIDQIAETTGILALNASIEAARAGEKGNSFSVVAAEVKGLAADTSRATAEISATVEQFTGEAQELIGNIELGARTSEKARNSVSRIETTVSDVVQVFDEVDRNNEQITRSTGAISGEVATARQVIESFEVASAKNGEDLGSARTLVGELEVAASEMFDSVVKAGLSPKDSEMVDMALLNRKRVEDVTMAAIQSGELSAEAMFDTQYVEIEGSNPVRYRTRFTQWADQNWRPLLDEMKAAHAAVSATVCSDMNGFLPTHRTERSREPTGDSVHDDAYCRNGRISIGPMTKKAKESKGDYQMAVYRHVGDGASYKIVRNVYVPLIIDGQRWGDVELAYSL</sequence>
<dbReference type="GO" id="GO:0007165">
    <property type="term" value="P:signal transduction"/>
    <property type="evidence" value="ECO:0007669"/>
    <property type="project" value="UniProtKB-KW"/>
</dbReference>
<gene>
    <name evidence="4" type="ORF">KCG46_00080</name>
</gene>
<feature type="domain" description="Methyl-accepting transducer" evidence="3">
    <location>
        <begin position="25"/>
        <end position="261"/>
    </location>
</feature>
<protein>
    <submittedName>
        <fullName evidence="4">Chemotaxis protein</fullName>
    </submittedName>
</protein>
<dbReference type="RefSeq" id="WP_218403347.1">
    <property type="nucleotide sequence ID" value="NZ_JAGSPC010000001.1"/>
</dbReference>
<dbReference type="Pfam" id="PF00015">
    <property type="entry name" value="MCPsignal"/>
    <property type="match status" value="1"/>
</dbReference>
<dbReference type="PANTHER" id="PTHR32089:SF112">
    <property type="entry name" value="LYSOZYME-LIKE PROTEIN-RELATED"/>
    <property type="match status" value="1"/>
</dbReference>
<name>A0A9X1F0A1_9SPHN</name>
<accession>A0A9X1F0A1</accession>
<proteinExistence type="predicted"/>
<keyword evidence="5" id="KW-1185">Reference proteome</keyword>
<dbReference type="InterPro" id="IPR004089">
    <property type="entry name" value="MCPsignal_dom"/>
</dbReference>
<reference evidence="4" key="1">
    <citation type="submission" date="2021-04" db="EMBL/GenBank/DDBJ databases">
        <authorList>
            <person name="Pira H."/>
            <person name="Risdian C."/>
            <person name="Wink J."/>
        </authorList>
    </citation>
    <scope>NUCLEOTIDE SEQUENCE</scope>
    <source>
        <strain evidence="4">WH158</strain>
    </source>
</reference>
<evidence type="ECO:0000256" key="1">
    <source>
        <dbReference type="ARBA" id="ARBA00023224"/>
    </source>
</evidence>
<dbReference type="AlphaFoldDB" id="A0A9X1F0A1"/>
<dbReference type="PROSITE" id="PS50111">
    <property type="entry name" value="CHEMOTAXIS_TRANSDUC_2"/>
    <property type="match status" value="1"/>
</dbReference>